<dbReference type="Gene3D" id="3.40.50.2300">
    <property type="match status" value="1"/>
</dbReference>
<dbReference type="GO" id="GO:0003677">
    <property type="term" value="F:DNA binding"/>
    <property type="evidence" value="ECO:0007669"/>
    <property type="project" value="InterPro"/>
</dbReference>
<organism evidence="4 5">
    <name type="scientific">Pseudobacter ginsenosidimutans</name>
    <dbReference type="NCBI Taxonomy" id="661488"/>
    <lineage>
        <taxon>Bacteria</taxon>
        <taxon>Pseudomonadati</taxon>
        <taxon>Bacteroidota</taxon>
        <taxon>Chitinophagia</taxon>
        <taxon>Chitinophagales</taxon>
        <taxon>Chitinophagaceae</taxon>
        <taxon>Pseudobacter</taxon>
    </lineage>
</organism>
<protein>
    <submittedName>
        <fullName evidence="4">LytTR family two component transcriptional regulator</fullName>
    </submittedName>
</protein>
<accession>A0A4Q7MSB5</accession>
<dbReference type="SMART" id="SM00448">
    <property type="entry name" value="REC"/>
    <property type="match status" value="1"/>
</dbReference>
<gene>
    <name evidence="4" type="ORF">EV199_2709</name>
</gene>
<feature type="modified residue" description="4-aspartylphosphate" evidence="1">
    <location>
        <position position="56"/>
    </location>
</feature>
<dbReference type="RefSeq" id="WP_130541359.1">
    <property type="nucleotide sequence ID" value="NZ_CP042431.1"/>
</dbReference>
<evidence type="ECO:0000313" key="5">
    <source>
        <dbReference type="Proteomes" id="UP000293874"/>
    </source>
</evidence>
<sequence>MPLKKVIIADDEAAARTILQQYLEDYPEMEIVAQCQDGLEAVAAIDRMEPDLVFLDIQMPGLSGFQVLRQIIHVPQIIFTTAYDQYALKAFDSNAIDYLLKPYTRERFNQAVAKVLTRQGNDLARLTALTDAVSQPEQGYPERILLESGNKMISLAVQDIAYLAAEKDYTRIYTLQKNFLSNYGIGVLEQRLNPAAFIRVHRSSIVNIHHIREVYKENNDAYLVLNNDVSLKVSRGYIDNLKKLMY</sequence>
<dbReference type="Gene3D" id="2.40.50.1020">
    <property type="entry name" value="LytTr DNA-binding domain"/>
    <property type="match status" value="1"/>
</dbReference>
<keyword evidence="1" id="KW-0597">Phosphoprotein</keyword>
<dbReference type="EMBL" id="SGXA01000002">
    <property type="protein sequence ID" value="RZS70814.1"/>
    <property type="molecule type" value="Genomic_DNA"/>
</dbReference>
<dbReference type="InterPro" id="IPR011006">
    <property type="entry name" value="CheY-like_superfamily"/>
</dbReference>
<dbReference type="PANTHER" id="PTHR37299:SF1">
    <property type="entry name" value="STAGE 0 SPORULATION PROTEIN A HOMOLOG"/>
    <property type="match status" value="1"/>
</dbReference>
<keyword evidence="5" id="KW-1185">Reference proteome</keyword>
<dbReference type="InterPro" id="IPR001789">
    <property type="entry name" value="Sig_transdc_resp-reg_receiver"/>
</dbReference>
<dbReference type="OrthoDB" id="1646880at2"/>
<dbReference type="Pfam" id="PF04397">
    <property type="entry name" value="LytTR"/>
    <property type="match status" value="1"/>
</dbReference>
<dbReference type="InterPro" id="IPR007492">
    <property type="entry name" value="LytTR_DNA-bd_dom"/>
</dbReference>
<evidence type="ECO:0000259" key="2">
    <source>
        <dbReference type="PROSITE" id="PS50110"/>
    </source>
</evidence>
<dbReference type="SMART" id="SM00850">
    <property type="entry name" value="LytTR"/>
    <property type="match status" value="1"/>
</dbReference>
<dbReference type="Pfam" id="PF00072">
    <property type="entry name" value="Response_reg"/>
    <property type="match status" value="1"/>
</dbReference>
<name>A0A4Q7MSB5_9BACT</name>
<proteinExistence type="predicted"/>
<comment type="caution">
    <text evidence="4">The sequence shown here is derived from an EMBL/GenBank/DDBJ whole genome shotgun (WGS) entry which is preliminary data.</text>
</comment>
<dbReference type="AlphaFoldDB" id="A0A4Q7MSB5"/>
<dbReference type="GO" id="GO:0000156">
    <property type="term" value="F:phosphorelay response regulator activity"/>
    <property type="evidence" value="ECO:0007669"/>
    <property type="project" value="InterPro"/>
</dbReference>
<evidence type="ECO:0000259" key="3">
    <source>
        <dbReference type="PROSITE" id="PS50930"/>
    </source>
</evidence>
<reference evidence="4 5" key="1">
    <citation type="submission" date="2019-02" db="EMBL/GenBank/DDBJ databases">
        <title>Genomic Encyclopedia of Type Strains, Phase IV (KMG-IV): sequencing the most valuable type-strain genomes for metagenomic binning, comparative biology and taxonomic classification.</title>
        <authorList>
            <person name="Goeker M."/>
        </authorList>
    </citation>
    <scope>NUCLEOTIDE SEQUENCE [LARGE SCALE GENOMIC DNA]</scope>
    <source>
        <strain evidence="4 5">DSM 18116</strain>
    </source>
</reference>
<evidence type="ECO:0000313" key="4">
    <source>
        <dbReference type="EMBL" id="RZS70814.1"/>
    </source>
</evidence>
<dbReference type="PANTHER" id="PTHR37299">
    <property type="entry name" value="TRANSCRIPTIONAL REGULATOR-RELATED"/>
    <property type="match status" value="1"/>
</dbReference>
<dbReference type="SUPFAM" id="SSF52172">
    <property type="entry name" value="CheY-like"/>
    <property type="match status" value="1"/>
</dbReference>
<dbReference type="Proteomes" id="UP000293874">
    <property type="component" value="Unassembled WGS sequence"/>
</dbReference>
<dbReference type="PROSITE" id="PS50930">
    <property type="entry name" value="HTH_LYTTR"/>
    <property type="match status" value="1"/>
</dbReference>
<evidence type="ECO:0000256" key="1">
    <source>
        <dbReference type="PROSITE-ProRule" id="PRU00169"/>
    </source>
</evidence>
<dbReference type="PROSITE" id="PS50110">
    <property type="entry name" value="RESPONSE_REGULATORY"/>
    <property type="match status" value="1"/>
</dbReference>
<feature type="domain" description="HTH LytTR-type" evidence="3">
    <location>
        <begin position="144"/>
        <end position="246"/>
    </location>
</feature>
<feature type="domain" description="Response regulatory" evidence="2">
    <location>
        <begin position="5"/>
        <end position="116"/>
    </location>
</feature>
<dbReference type="InterPro" id="IPR046947">
    <property type="entry name" value="LytR-like"/>
</dbReference>